<feature type="region of interest" description="Disordered" evidence="1">
    <location>
        <begin position="65"/>
        <end position="86"/>
    </location>
</feature>
<dbReference type="EMBL" id="CM002873">
    <property type="protein sequence ID" value="KFK35135.1"/>
    <property type="molecule type" value="Genomic_DNA"/>
</dbReference>
<accession>A0A087GZ33</accession>
<dbReference type="AlphaFoldDB" id="A0A087GZ33"/>
<proteinExistence type="predicted"/>
<keyword evidence="3" id="KW-1185">Reference proteome</keyword>
<feature type="region of interest" description="Disordered" evidence="1">
    <location>
        <begin position="132"/>
        <end position="158"/>
    </location>
</feature>
<protein>
    <submittedName>
        <fullName evidence="2">Uncharacterized protein</fullName>
    </submittedName>
</protein>
<dbReference type="OrthoDB" id="681218at2759"/>
<reference evidence="3" key="1">
    <citation type="journal article" date="2015" name="Nat. Plants">
        <title>Genome expansion of Arabis alpina linked with retrotransposition and reduced symmetric DNA methylation.</title>
        <authorList>
            <person name="Willing E.M."/>
            <person name="Rawat V."/>
            <person name="Mandakova T."/>
            <person name="Maumus F."/>
            <person name="James G.V."/>
            <person name="Nordstroem K.J."/>
            <person name="Becker C."/>
            <person name="Warthmann N."/>
            <person name="Chica C."/>
            <person name="Szarzynska B."/>
            <person name="Zytnicki M."/>
            <person name="Albani M.C."/>
            <person name="Kiefer C."/>
            <person name="Bergonzi S."/>
            <person name="Castaings L."/>
            <person name="Mateos J.L."/>
            <person name="Berns M.C."/>
            <person name="Bujdoso N."/>
            <person name="Piofczyk T."/>
            <person name="de Lorenzo L."/>
            <person name="Barrero-Sicilia C."/>
            <person name="Mateos I."/>
            <person name="Piednoel M."/>
            <person name="Hagmann J."/>
            <person name="Chen-Min-Tao R."/>
            <person name="Iglesias-Fernandez R."/>
            <person name="Schuster S.C."/>
            <person name="Alonso-Blanco C."/>
            <person name="Roudier F."/>
            <person name="Carbonero P."/>
            <person name="Paz-Ares J."/>
            <person name="Davis S.J."/>
            <person name="Pecinka A."/>
            <person name="Quesneville H."/>
            <person name="Colot V."/>
            <person name="Lysak M.A."/>
            <person name="Weigel D."/>
            <person name="Coupland G."/>
            <person name="Schneeberger K."/>
        </authorList>
    </citation>
    <scope>NUCLEOTIDE SEQUENCE [LARGE SCALE GENOMIC DNA]</scope>
    <source>
        <strain evidence="3">cv. Pajares</strain>
    </source>
</reference>
<evidence type="ECO:0000256" key="1">
    <source>
        <dbReference type="SAM" id="MobiDB-lite"/>
    </source>
</evidence>
<dbReference type="Proteomes" id="UP000029120">
    <property type="component" value="Chromosome 5"/>
</dbReference>
<evidence type="ECO:0000313" key="2">
    <source>
        <dbReference type="EMBL" id="KFK35135.1"/>
    </source>
</evidence>
<organism evidence="2 3">
    <name type="scientific">Arabis alpina</name>
    <name type="common">Alpine rock-cress</name>
    <dbReference type="NCBI Taxonomy" id="50452"/>
    <lineage>
        <taxon>Eukaryota</taxon>
        <taxon>Viridiplantae</taxon>
        <taxon>Streptophyta</taxon>
        <taxon>Embryophyta</taxon>
        <taxon>Tracheophyta</taxon>
        <taxon>Spermatophyta</taxon>
        <taxon>Magnoliopsida</taxon>
        <taxon>eudicotyledons</taxon>
        <taxon>Gunneridae</taxon>
        <taxon>Pentapetalae</taxon>
        <taxon>rosids</taxon>
        <taxon>malvids</taxon>
        <taxon>Brassicales</taxon>
        <taxon>Brassicaceae</taxon>
        <taxon>Arabideae</taxon>
        <taxon>Arabis</taxon>
    </lineage>
</organism>
<gene>
    <name evidence="2" type="ordered locus">AALP_Aa5g242500</name>
</gene>
<evidence type="ECO:0000313" key="3">
    <source>
        <dbReference type="Proteomes" id="UP000029120"/>
    </source>
</evidence>
<feature type="compositionally biased region" description="Basic and acidic residues" evidence="1">
    <location>
        <begin position="66"/>
        <end position="77"/>
    </location>
</feature>
<name>A0A087GZ33_ARAAL</name>
<sequence length="254" mass="27742">MYQLNLLDGMLFSQNLECSSALDNLGIDNDYTGRSYTESLPFSGVSSSANARNPRTSPTEKLWYQRLERSSSSEKRGSQTPDLPCISEENENVDEEAENFCINTPKSMIIEKRGSSVPDLPCIAEENENVDEISEADSERENVSAERKPLGDVNEDPMKFLPSVSKAKIPIDRQSLDSVSTAFSFSATCNNSVKSKVGRQNGRSRRLTGKGKENQSGTGGGRNVKPPSSRFKAKASSCTNYRQEGCQSKGPGGC</sequence>
<feature type="compositionally biased region" description="Polar residues" evidence="1">
    <location>
        <begin position="236"/>
        <end position="246"/>
    </location>
</feature>
<feature type="region of interest" description="Disordered" evidence="1">
    <location>
        <begin position="194"/>
        <end position="254"/>
    </location>
</feature>
<dbReference type="Gramene" id="KFK35135">
    <property type="protein sequence ID" value="KFK35135"/>
    <property type="gene ID" value="AALP_AA5G242500"/>
</dbReference>
<feature type="compositionally biased region" description="Basic and acidic residues" evidence="1">
    <location>
        <begin position="137"/>
        <end position="150"/>
    </location>
</feature>